<feature type="region of interest" description="Disordered" evidence="1">
    <location>
        <begin position="258"/>
        <end position="312"/>
    </location>
</feature>
<dbReference type="InterPro" id="IPR009057">
    <property type="entry name" value="Homeodomain-like_sf"/>
</dbReference>
<feature type="compositionally biased region" description="Basic and acidic residues" evidence="1">
    <location>
        <begin position="147"/>
        <end position="162"/>
    </location>
</feature>
<accession>A0A1J4JJ25</accession>
<dbReference type="VEuPathDB" id="TrichDB:TRFO_08940"/>
<feature type="region of interest" description="Disordered" evidence="1">
    <location>
        <begin position="147"/>
        <end position="169"/>
    </location>
</feature>
<dbReference type="SMART" id="SM00717">
    <property type="entry name" value="SANT"/>
    <property type="match status" value="2"/>
</dbReference>
<dbReference type="InterPro" id="IPR001005">
    <property type="entry name" value="SANT/Myb"/>
</dbReference>
<proteinExistence type="predicted"/>
<dbReference type="PROSITE" id="PS50090">
    <property type="entry name" value="MYB_LIKE"/>
    <property type="match status" value="2"/>
</dbReference>
<feature type="domain" description="Myb-like" evidence="2">
    <location>
        <begin position="29"/>
        <end position="76"/>
    </location>
</feature>
<dbReference type="GO" id="GO:0000981">
    <property type="term" value="F:DNA-binding transcription factor activity, RNA polymerase II-specific"/>
    <property type="evidence" value="ECO:0007669"/>
    <property type="project" value="TreeGrafter"/>
</dbReference>
<dbReference type="GO" id="GO:0000978">
    <property type="term" value="F:RNA polymerase II cis-regulatory region sequence-specific DNA binding"/>
    <property type="evidence" value="ECO:0007669"/>
    <property type="project" value="TreeGrafter"/>
</dbReference>
<dbReference type="InterPro" id="IPR017930">
    <property type="entry name" value="Myb_dom"/>
</dbReference>
<feature type="domain" description="Myb-like" evidence="2">
    <location>
        <begin position="77"/>
        <end position="127"/>
    </location>
</feature>
<dbReference type="InterPro" id="IPR050560">
    <property type="entry name" value="MYB_TF"/>
</dbReference>
<dbReference type="Gene3D" id="1.10.10.60">
    <property type="entry name" value="Homeodomain-like"/>
    <property type="match status" value="2"/>
</dbReference>
<dbReference type="PANTHER" id="PTHR45614">
    <property type="entry name" value="MYB PROTEIN-RELATED"/>
    <property type="match status" value="1"/>
</dbReference>
<dbReference type="PROSITE" id="PS51294">
    <property type="entry name" value="HTH_MYB"/>
    <property type="match status" value="2"/>
</dbReference>
<evidence type="ECO:0000256" key="1">
    <source>
        <dbReference type="SAM" id="MobiDB-lite"/>
    </source>
</evidence>
<evidence type="ECO:0000259" key="2">
    <source>
        <dbReference type="PROSITE" id="PS50090"/>
    </source>
</evidence>
<reference evidence="4" key="1">
    <citation type="submission" date="2016-10" db="EMBL/GenBank/DDBJ databases">
        <authorList>
            <person name="Benchimol M."/>
            <person name="Almeida L.G."/>
            <person name="Vasconcelos A.T."/>
            <person name="Perreira-Neves A."/>
            <person name="Rosa I.A."/>
            <person name="Tasca T."/>
            <person name="Bogo M.R."/>
            <person name="de Souza W."/>
        </authorList>
    </citation>
    <scope>NUCLEOTIDE SEQUENCE [LARGE SCALE GENOMIC DNA]</scope>
    <source>
        <strain evidence="4">K</strain>
    </source>
</reference>
<dbReference type="EMBL" id="MLAK01001060">
    <property type="protein sequence ID" value="OHS98351.1"/>
    <property type="molecule type" value="Genomic_DNA"/>
</dbReference>
<dbReference type="GeneID" id="94829287"/>
<gene>
    <name evidence="4" type="ORF">TRFO_08940</name>
</gene>
<keyword evidence="5" id="KW-1185">Reference proteome</keyword>
<feature type="region of interest" description="Disordered" evidence="1">
    <location>
        <begin position="188"/>
        <end position="207"/>
    </location>
</feature>
<name>A0A1J4JJ25_9EUKA</name>
<protein>
    <recommendedName>
        <fullName evidence="6">Myb-like DNA-binding domain containing protein</fullName>
    </recommendedName>
</protein>
<dbReference type="RefSeq" id="XP_068351488.1">
    <property type="nucleotide sequence ID" value="XM_068494583.1"/>
</dbReference>
<sequence length="340" mass="38984">MNKTPWAINLNDDSISGAKEHLEKVSACRRRVFTTEEDKLLSELVTSKSCTNWFEIAKYLPGRSARQCRDRWVNYLSPENSFEPWTEAEDKLIVCKVNEIGTKWSAISKLIPGRSDNSVKNRWYSGLKNMCTRTIGGRYIYEPKSAIDKKNNKSDKNGKKQAIEAQPIPHSIINRSSQLQPLQQIPQLPQIPNNLPQMSQMPQLPQLPQLPQMNQMPGMTPMLPMFPMMSMAMNMNMFPQNVPNMYHQYNCQFQQMLAQNPPMPPQQQQPLQPPPAPACPVQSSAPSLPPKVEAQAAESTQYEDDDDFDDDIWDRQIENQLNELDQDPFTSVPSIFNEWF</sequence>
<evidence type="ECO:0000313" key="4">
    <source>
        <dbReference type="EMBL" id="OHS98351.1"/>
    </source>
</evidence>
<comment type="caution">
    <text evidence="4">The sequence shown here is derived from an EMBL/GenBank/DDBJ whole genome shotgun (WGS) entry which is preliminary data.</text>
</comment>
<feature type="domain" description="HTH myb-type" evidence="3">
    <location>
        <begin position="28"/>
        <end position="80"/>
    </location>
</feature>
<feature type="compositionally biased region" description="Pro residues" evidence="1">
    <location>
        <begin position="261"/>
        <end position="278"/>
    </location>
</feature>
<organism evidence="4 5">
    <name type="scientific">Tritrichomonas foetus</name>
    <dbReference type="NCBI Taxonomy" id="1144522"/>
    <lineage>
        <taxon>Eukaryota</taxon>
        <taxon>Metamonada</taxon>
        <taxon>Parabasalia</taxon>
        <taxon>Tritrichomonadida</taxon>
        <taxon>Tritrichomonadidae</taxon>
        <taxon>Tritrichomonas</taxon>
    </lineage>
</organism>
<dbReference type="PANTHER" id="PTHR45614:SF253">
    <property type="entry name" value="CHROMOSOME UNDETERMINED SCAFFOLD_38, WHOLE GENOME SHOTGUN SEQUENCE"/>
    <property type="match status" value="1"/>
</dbReference>
<dbReference type="SUPFAM" id="SSF46689">
    <property type="entry name" value="Homeodomain-like"/>
    <property type="match status" value="1"/>
</dbReference>
<dbReference type="Proteomes" id="UP000179807">
    <property type="component" value="Unassembled WGS sequence"/>
</dbReference>
<dbReference type="CDD" id="cd00167">
    <property type="entry name" value="SANT"/>
    <property type="match status" value="2"/>
</dbReference>
<evidence type="ECO:0000313" key="5">
    <source>
        <dbReference type="Proteomes" id="UP000179807"/>
    </source>
</evidence>
<feature type="compositionally biased region" description="Acidic residues" evidence="1">
    <location>
        <begin position="301"/>
        <end position="312"/>
    </location>
</feature>
<dbReference type="Pfam" id="PF00249">
    <property type="entry name" value="Myb_DNA-binding"/>
    <property type="match status" value="2"/>
</dbReference>
<evidence type="ECO:0000259" key="3">
    <source>
        <dbReference type="PROSITE" id="PS51294"/>
    </source>
</evidence>
<evidence type="ECO:0008006" key="6">
    <source>
        <dbReference type="Google" id="ProtNLM"/>
    </source>
</evidence>
<feature type="domain" description="HTH myb-type" evidence="3">
    <location>
        <begin position="84"/>
        <end position="131"/>
    </location>
</feature>
<dbReference type="AlphaFoldDB" id="A0A1J4JJ25"/>
<dbReference type="GO" id="GO:0005634">
    <property type="term" value="C:nucleus"/>
    <property type="evidence" value="ECO:0007669"/>
    <property type="project" value="TreeGrafter"/>
</dbReference>